<evidence type="ECO:0000256" key="9">
    <source>
        <dbReference type="ARBA" id="ARBA00022803"/>
    </source>
</evidence>
<name>A0A8S3SZV4_MYTED</name>
<dbReference type="PANTHER" id="PTHR44809">
    <property type="match status" value="1"/>
</dbReference>
<feature type="repeat" description="TPR" evidence="13">
    <location>
        <begin position="755"/>
        <end position="788"/>
    </location>
</feature>
<keyword evidence="8" id="KW-0677">Repeat</keyword>
<evidence type="ECO:0000313" key="17">
    <source>
        <dbReference type="Proteomes" id="UP000683360"/>
    </source>
</evidence>
<feature type="repeat" description="TPR" evidence="13">
    <location>
        <begin position="580"/>
        <end position="613"/>
    </location>
</feature>
<dbReference type="InterPro" id="IPR013105">
    <property type="entry name" value="TPR_2"/>
</dbReference>
<dbReference type="Gene3D" id="1.25.40.10">
    <property type="entry name" value="Tetratricopeptide repeat domain"/>
    <property type="match status" value="3"/>
</dbReference>
<dbReference type="PANTHER" id="PTHR44809:SF1">
    <property type="entry name" value="PROTEIN O-MANNOSYL-TRANSFERASE TMTC1"/>
    <property type="match status" value="1"/>
</dbReference>
<accession>A0A8S3SZV4</accession>
<dbReference type="InterPro" id="IPR052943">
    <property type="entry name" value="TMTC_O-mannosyl-trnsfr"/>
</dbReference>
<dbReference type="InterPro" id="IPR013618">
    <property type="entry name" value="TMTC_DUF1736"/>
</dbReference>
<dbReference type="PROSITE" id="PS50005">
    <property type="entry name" value="TPR"/>
    <property type="match status" value="7"/>
</dbReference>
<dbReference type="OrthoDB" id="19588at2759"/>
<feature type="transmembrane region" description="Helical" evidence="14">
    <location>
        <begin position="167"/>
        <end position="188"/>
    </location>
</feature>
<feature type="domain" description="DUF1736" evidence="15">
    <location>
        <begin position="253"/>
        <end position="324"/>
    </location>
</feature>
<dbReference type="EMBL" id="CAJPWZ010001953">
    <property type="protein sequence ID" value="CAG2227190.1"/>
    <property type="molecule type" value="Genomic_DNA"/>
</dbReference>
<dbReference type="Pfam" id="PF07720">
    <property type="entry name" value="TPR_3"/>
    <property type="match status" value="1"/>
</dbReference>
<feature type="transmembrane region" description="Helical" evidence="14">
    <location>
        <begin position="406"/>
        <end position="424"/>
    </location>
</feature>
<feature type="repeat" description="TPR" evidence="13">
    <location>
        <begin position="789"/>
        <end position="822"/>
    </location>
</feature>
<dbReference type="InterPro" id="IPR011716">
    <property type="entry name" value="TPR-3"/>
</dbReference>
<evidence type="ECO:0000256" key="8">
    <source>
        <dbReference type="ARBA" id="ARBA00022737"/>
    </source>
</evidence>
<dbReference type="GO" id="GO:0016020">
    <property type="term" value="C:membrane"/>
    <property type="evidence" value="ECO:0007669"/>
    <property type="project" value="UniProtKB-SubCell"/>
</dbReference>
<dbReference type="Pfam" id="PF14559">
    <property type="entry name" value="TPR_19"/>
    <property type="match status" value="1"/>
</dbReference>
<feature type="transmembrane region" description="Helical" evidence="14">
    <location>
        <begin position="108"/>
        <end position="130"/>
    </location>
</feature>
<sequence length="825" mass="94518">MNEVLTLIVACVSFINGLHGDFLHDDIFAIKHNADVTGHNPIFKTFCNDFWGKSMSDNTSHKSYRPLTILSFRLNYFVSGHEPLYFHLVNVVLHALVTSVLTWTCQYVLYLSPQCSLLAGLLFAVHPVHVEAVTGLVGRAEVLSALLFMFCFILYAKNLRIRKFEPFARVESVPIFLVSIVCGILAMLCKEQGIMVLPVCMLYDVFICCKTGVIQCLRDKNLSKGCLPLVKRLLVTTLIIFCLLLFRWWIMNGQLPLFQHQDNPASFSPYLVTRCLSYPYIWFYNIFILLFPSTLCYDWQVGSIPLVETIFDPRNLATLFLLMVTTLFALKWISSFKKSNTCHHPDVIFIVFLFSILSFVPASNLIFRVGFVIAERTLYIPSTGYCILVAHGICLLVERFIKYRHFIVAVTLFLLILLLCKTWTQNKVWNSRETLFKSGVRKLPNNAKVHYNYANLLKDKGHIEDAIHEYRLAIRLYPDHASSHNNLGTILNNTTEAIYHFEKALEILPHHQGALINLGARKFKLGNQEDSVRMLQKAVEIDPHNVEALMTLGSMMAELNRWKEAEHLYSRAITEKPDFAEVYHNYGTYLHLKGDIEEAVHYYQLAYSLDSQFSVSMVNAARGLRQIGRLNEAVSILDRALLLGRSSEALDMLGLVYYQMGRYSESVRLFEEILGDNPNNTDVMTHYAQVVANNGDVIKAEHILLDVLHRSPNHTEALHFLANVLGQLQRHQEALVYLEQAITLQEHSGDNGELENMYFQHGNHLKDLKQYDEALISYQKTIKLNPKKTKALLNLGAIFHLKGDFQLAVRYYEEVIRIEQTIKLH</sequence>
<dbReference type="EC" id="2.4.1.109" evidence="5"/>
<evidence type="ECO:0000313" key="16">
    <source>
        <dbReference type="EMBL" id="CAG2227190.1"/>
    </source>
</evidence>
<keyword evidence="10" id="KW-0256">Endoplasmic reticulum</keyword>
<evidence type="ECO:0000256" key="11">
    <source>
        <dbReference type="ARBA" id="ARBA00022989"/>
    </source>
</evidence>
<dbReference type="AlphaFoldDB" id="A0A8S3SZV4"/>
<dbReference type="InterPro" id="IPR019734">
    <property type="entry name" value="TPR_rpt"/>
</dbReference>
<dbReference type="GO" id="GO:0005783">
    <property type="term" value="C:endoplasmic reticulum"/>
    <property type="evidence" value="ECO:0007669"/>
    <property type="project" value="UniProtKB-SubCell"/>
</dbReference>
<protein>
    <recommendedName>
        <fullName evidence="5">dolichyl-phosphate-mannose--protein mannosyltransferase</fullName>
        <ecNumber evidence="5">2.4.1.109</ecNumber>
    </recommendedName>
</protein>
<dbReference type="InterPro" id="IPR011990">
    <property type="entry name" value="TPR-like_helical_dom_sf"/>
</dbReference>
<dbReference type="Pfam" id="PF13374">
    <property type="entry name" value="TPR_10"/>
    <property type="match status" value="1"/>
</dbReference>
<evidence type="ECO:0000256" key="3">
    <source>
        <dbReference type="ARBA" id="ARBA00004922"/>
    </source>
</evidence>
<reference evidence="16" key="1">
    <citation type="submission" date="2021-03" db="EMBL/GenBank/DDBJ databases">
        <authorList>
            <person name="Bekaert M."/>
        </authorList>
    </citation>
    <scope>NUCLEOTIDE SEQUENCE</scope>
</reference>
<evidence type="ECO:0000256" key="2">
    <source>
        <dbReference type="ARBA" id="ARBA00004240"/>
    </source>
</evidence>
<evidence type="ECO:0000259" key="15">
    <source>
        <dbReference type="Pfam" id="PF08409"/>
    </source>
</evidence>
<comment type="caution">
    <text evidence="16">The sequence shown here is derived from an EMBL/GenBank/DDBJ whole genome shotgun (WGS) entry which is preliminary data.</text>
</comment>
<dbReference type="SUPFAM" id="SSF48452">
    <property type="entry name" value="TPR-like"/>
    <property type="match status" value="2"/>
</dbReference>
<comment type="pathway">
    <text evidence="3">Protein modification; protein glycosylation.</text>
</comment>
<evidence type="ECO:0000256" key="12">
    <source>
        <dbReference type="ARBA" id="ARBA00023136"/>
    </source>
</evidence>
<feature type="transmembrane region" description="Helical" evidence="14">
    <location>
        <begin position="229"/>
        <end position="250"/>
    </location>
</feature>
<keyword evidence="17" id="KW-1185">Reference proteome</keyword>
<dbReference type="PROSITE" id="PS50293">
    <property type="entry name" value="TPR_REGION"/>
    <property type="match status" value="1"/>
</dbReference>
<feature type="transmembrane region" description="Helical" evidence="14">
    <location>
        <begin position="346"/>
        <end position="366"/>
    </location>
</feature>
<gene>
    <name evidence="16" type="ORF">MEDL_40222</name>
</gene>
<feature type="transmembrane region" description="Helical" evidence="14">
    <location>
        <begin position="136"/>
        <end position="155"/>
    </location>
</feature>
<evidence type="ECO:0000256" key="6">
    <source>
        <dbReference type="ARBA" id="ARBA00022679"/>
    </source>
</evidence>
<keyword evidence="9 13" id="KW-0802">TPR repeat</keyword>
<proteinExistence type="inferred from homology"/>
<feature type="transmembrane region" description="Helical" evidence="14">
    <location>
        <begin position="378"/>
        <end position="397"/>
    </location>
</feature>
<feature type="repeat" description="TPR" evidence="13">
    <location>
        <begin position="447"/>
        <end position="480"/>
    </location>
</feature>
<evidence type="ECO:0000256" key="5">
    <source>
        <dbReference type="ARBA" id="ARBA00012839"/>
    </source>
</evidence>
<keyword evidence="6 16" id="KW-0808">Transferase</keyword>
<organism evidence="16 17">
    <name type="scientific">Mytilus edulis</name>
    <name type="common">Blue mussel</name>
    <dbReference type="NCBI Taxonomy" id="6550"/>
    <lineage>
        <taxon>Eukaryota</taxon>
        <taxon>Metazoa</taxon>
        <taxon>Spiralia</taxon>
        <taxon>Lophotrochozoa</taxon>
        <taxon>Mollusca</taxon>
        <taxon>Bivalvia</taxon>
        <taxon>Autobranchia</taxon>
        <taxon>Pteriomorphia</taxon>
        <taxon>Mytilida</taxon>
        <taxon>Mytiloidea</taxon>
        <taxon>Mytilidae</taxon>
        <taxon>Mytilinae</taxon>
        <taxon>Mytilus</taxon>
    </lineage>
</organism>
<evidence type="ECO:0000256" key="1">
    <source>
        <dbReference type="ARBA" id="ARBA00004141"/>
    </source>
</evidence>
<keyword evidence="16" id="KW-0328">Glycosyltransferase</keyword>
<evidence type="ECO:0000256" key="7">
    <source>
        <dbReference type="ARBA" id="ARBA00022692"/>
    </source>
</evidence>
<keyword evidence="7 14" id="KW-0812">Transmembrane</keyword>
<comment type="similarity">
    <text evidence="4">Belongs to the TMTC family.</text>
</comment>
<feature type="repeat" description="TPR" evidence="13">
    <location>
        <begin position="512"/>
        <end position="545"/>
    </location>
</feature>
<feature type="transmembrane region" description="Helical" evidence="14">
    <location>
        <begin position="84"/>
        <end position="101"/>
    </location>
</feature>
<dbReference type="GO" id="GO:0004169">
    <property type="term" value="F:dolichyl-phosphate-mannose-protein mannosyltransferase activity"/>
    <property type="evidence" value="ECO:0007669"/>
    <property type="project" value="UniProtKB-EC"/>
</dbReference>
<dbReference type="Pfam" id="PF13424">
    <property type="entry name" value="TPR_12"/>
    <property type="match status" value="1"/>
</dbReference>
<keyword evidence="12 14" id="KW-0472">Membrane</keyword>
<evidence type="ECO:0000256" key="14">
    <source>
        <dbReference type="SAM" id="Phobius"/>
    </source>
</evidence>
<evidence type="ECO:0000256" key="13">
    <source>
        <dbReference type="PROSITE-ProRule" id="PRU00339"/>
    </source>
</evidence>
<evidence type="ECO:0000256" key="4">
    <source>
        <dbReference type="ARBA" id="ARBA00007882"/>
    </source>
</evidence>
<feature type="repeat" description="TPR" evidence="13">
    <location>
        <begin position="647"/>
        <end position="680"/>
    </location>
</feature>
<dbReference type="Pfam" id="PF07719">
    <property type="entry name" value="TPR_2"/>
    <property type="match status" value="1"/>
</dbReference>
<comment type="subcellular location">
    <subcellularLocation>
        <location evidence="2">Endoplasmic reticulum</location>
    </subcellularLocation>
    <subcellularLocation>
        <location evidence="1">Membrane</location>
        <topology evidence="1">Multi-pass membrane protein</topology>
    </subcellularLocation>
</comment>
<dbReference type="Pfam" id="PF13176">
    <property type="entry name" value="TPR_7"/>
    <property type="match status" value="1"/>
</dbReference>
<dbReference type="Pfam" id="PF08409">
    <property type="entry name" value="TMTC_DUF1736"/>
    <property type="match status" value="1"/>
</dbReference>
<feature type="transmembrane region" description="Helical" evidence="14">
    <location>
        <begin position="316"/>
        <end position="334"/>
    </location>
</feature>
<dbReference type="Proteomes" id="UP000683360">
    <property type="component" value="Unassembled WGS sequence"/>
</dbReference>
<dbReference type="SMART" id="SM00028">
    <property type="entry name" value="TPR"/>
    <property type="match status" value="9"/>
</dbReference>
<keyword evidence="11 14" id="KW-1133">Transmembrane helix</keyword>
<evidence type="ECO:0000256" key="10">
    <source>
        <dbReference type="ARBA" id="ARBA00022824"/>
    </source>
</evidence>
<feature type="repeat" description="TPR" evidence="13">
    <location>
        <begin position="546"/>
        <end position="579"/>
    </location>
</feature>